<dbReference type="Proteomes" id="UP000189761">
    <property type="component" value="Unassembled WGS sequence"/>
</dbReference>
<comment type="caution">
    <text evidence="1">The sequence shown here is derived from an EMBL/GenBank/DDBJ whole genome shotgun (WGS) entry which is preliminary data.</text>
</comment>
<evidence type="ECO:0000313" key="2">
    <source>
        <dbReference type="Proteomes" id="UP000189761"/>
    </source>
</evidence>
<reference evidence="1 2" key="1">
    <citation type="submission" date="2017-01" db="EMBL/GenBank/DDBJ databases">
        <title>Draft genome sequence of Bacillus oleronius.</title>
        <authorList>
            <person name="Allam M."/>
        </authorList>
    </citation>
    <scope>NUCLEOTIDE SEQUENCE [LARGE SCALE GENOMIC DNA]</scope>
    <source>
        <strain evidence="1 2">DSM 9356</strain>
    </source>
</reference>
<protein>
    <submittedName>
        <fullName evidence="1">Uncharacterized protein</fullName>
    </submittedName>
</protein>
<proteinExistence type="predicted"/>
<dbReference type="AlphaFoldDB" id="A0A8E2I4X4"/>
<organism evidence="1 2">
    <name type="scientific">Heyndrickxia oleronia</name>
    <dbReference type="NCBI Taxonomy" id="38875"/>
    <lineage>
        <taxon>Bacteria</taxon>
        <taxon>Bacillati</taxon>
        <taxon>Bacillota</taxon>
        <taxon>Bacilli</taxon>
        <taxon>Bacillales</taxon>
        <taxon>Bacillaceae</taxon>
        <taxon>Heyndrickxia</taxon>
    </lineage>
</organism>
<keyword evidence="2" id="KW-1185">Reference proteome</keyword>
<dbReference type="RefSeq" id="WP_078111262.1">
    <property type="nucleotide sequence ID" value="NZ_CP065424.1"/>
</dbReference>
<accession>A0A8E2I4X4</accession>
<dbReference type="EMBL" id="MTLA01000364">
    <property type="protein sequence ID" value="OOP66135.1"/>
    <property type="molecule type" value="Genomic_DNA"/>
</dbReference>
<sequence length="117" mass="13446">MTGKRFNKKLSIVVILLFTLLTMAFLDHKTEVDALKVPVSITTIGNDQENQSTKLNETFDLEFKLVDTKEDKNEGEIVETYQEFEVYKDENGVVTKEVPTNHYNYLTYSTDNGKSDQ</sequence>
<evidence type="ECO:0000313" key="1">
    <source>
        <dbReference type="EMBL" id="OOP66135.1"/>
    </source>
</evidence>
<name>A0A8E2I4X4_9BACI</name>
<gene>
    <name evidence="1" type="ORF">BWZ43_22565</name>
</gene>